<evidence type="ECO:0000313" key="2">
    <source>
        <dbReference type="Proteomes" id="UP000483018"/>
    </source>
</evidence>
<dbReference type="AlphaFoldDB" id="A0A7C8LP80"/>
<reference evidence="1 2" key="1">
    <citation type="submission" date="2019-12" db="EMBL/GenBank/DDBJ databases">
        <title>Defluviitalea raffinosedens, isolated from a biogas fermenter, genome sequencing and characterization.</title>
        <authorList>
            <person name="Rettenmaier R."/>
            <person name="Schneider M."/>
            <person name="Neuhaus K."/>
            <person name="Liebl W."/>
            <person name="Zverlov V."/>
        </authorList>
    </citation>
    <scope>NUCLEOTIDE SEQUENCE [LARGE SCALE GENOMIC DNA]</scope>
    <source>
        <strain evidence="1 2">249c-K6</strain>
    </source>
</reference>
<protein>
    <submittedName>
        <fullName evidence="1">Uncharacterized protein</fullName>
    </submittedName>
</protein>
<name>A0A7C8LP80_9FIRM</name>
<comment type="caution">
    <text evidence="1">The sequence shown here is derived from an EMBL/GenBank/DDBJ whole genome shotgun (WGS) entry which is preliminary data.</text>
</comment>
<dbReference type="EMBL" id="WSLF01000010">
    <property type="protein sequence ID" value="KAE9632959.1"/>
    <property type="molecule type" value="Genomic_DNA"/>
</dbReference>
<gene>
    <name evidence="1" type="ORF">GND95_10595</name>
</gene>
<dbReference type="Proteomes" id="UP000483018">
    <property type="component" value="Unassembled WGS sequence"/>
</dbReference>
<dbReference type="OrthoDB" id="9804145at2"/>
<sequence>MELILQRGLPHQQKAVDAISAALNGVQIASPVQFYENPSISLSDPKLAANIREIQKNIPAEYRSSMPIGDCLNIDIKMETGERVIIVMGEVCVIKSRVSETLTETVNYFVS</sequence>
<organism evidence="1 2">
    <name type="scientific">Defluviitalea raffinosedens</name>
    <dbReference type="NCBI Taxonomy" id="1450156"/>
    <lineage>
        <taxon>Bacteria</taxon>
        <taxon>Bacillati</taxon>
        <taxon>Bacillota</taxon>
        <taxon>Clostridia</taxon>
        <taxon>Lachnospirales</taxon>
        <taxon>Defluviitaleaceae</taxon>
        <taxon>Defluviitalea</taxon>
    </lineage>
</organism>
<proteinExistence type="predicted"/>
<dbReference type="RefSeq" id="WP_158741132.1">
    <property type="nucleotide sequence ID" value="NZ_WSLF01000010.1"/>
</dbReference>
<accession>A0A7C8LP80</accession>
<keyword evidence="2" id="KW-1185">Reference proteome</keyword>
<evidence type="ECO:0000313" key="1">
    <source>
        <dbReference type="EMBL" id="KAE9632959.1"/>
    </source>
</evidence>